<accession>A0A7I4DBH4</accession>
<feature type="compositionally biased region" description="Polar residues" evidence="1">
    <location>
        <begin position="258"/>
        <end position="290"/>
    </location>
</feature>
<name>A0A7I4DBH4_PHYPA</name>
<feature type="compositionally biased region" description="Polar residues" evidence="1">
    <location>
        <begin position="502"/>
        <end position="522"/>
    </location>
</feature>
<evidence type="ECO:0000256" key="1">
    <source>
        <dbReference type="SAM" id="MobiDB-lite"/>
    </source>
</evidence>
<dbReference type="AlphaFoldDB" id="A0A7I4DBH4"/>
<keyword evidence="3" id="KW-1185">Reference proteome</keyword>
<dbReference type="EMBL" id="ABEU02000002">
    <property type="status" value="NOT_ANNOTATED_CDS"/>
    <property type="molecule type" value="Genomic_DNA"/>
</dbReference>
<dbReference type="Gramene" id="Pp3c2_8880V3.3">
    <property type="protein sequence ID" value="Pp3c2_8880V3.3"/>
    <property type="gene ID" value="Pp3c2_8880"/>
</dbReference>
<proteinExistence type="predicted"/>
<feature type="compositionally biased region" description="Polar residues" evidence="1">
    <location>
        <begin position="538"/>
        <end position="550"/>
    </location>
</feature>
<gene>
    <name evidence="2" type="primary">LOC112275624</name>
</gene>
<reference evidence="2 3" key="1">
    <citation type="journal article" date="2008" name="Science">
        <title>The Physcomitrella genome reveals evolutionary insights into the conquest of land by plants.</title>
        <authorList>
            <person name="Rensing S."/>
            <person name="Lang D."/>
            <person name="Zimmer A."/>
            <person name="Terry A."/>
            <person name="Salamov A."/>
            <person name="Shapiro H."/>
            <person name="Nishiyama T."/>
            <person name="Perroud P.-F."/>
            <person name="Lindquist E."/>
            <person name="Kamisugi Y."/>
            <person name="Tanahashi T."/>
            <person name="Sakakibara K."/>
            <person name="Fujita T."/>
            <person name="Oishi K."/>
            <person name="Shin-I T."/>
            <person name="Kuroki Y."/>
            <person name="Toyoda A."/>
            <person name="Suzuki Y."/>
            <person name="Hashimoto A."/>
            <person name="Yamaguchi K."/>
            <person name="Sugano A."/>
            <person name="Kohara Y."/>
            <person name="Fujiyama A."/>
            <person name="Anterola A."/>
            <person name="Aoki S."/>
            <person name="Ashton N."/>
            <person name="Barbazuk W.B."/>
            <person name="Barker E."/>
            <person name="Bennetzen J."/>
            <person name="Bezanilla M."/>
            <person name="Blankenship R."/>
            <person name="Cho S.H."/>
            <person name="Dutcher S."/>
            <person name="Estelle M."/>
            <person name="Fawcett J.A."/>
            <person name="Gundlach H."/>
            <person name="Hanada K."/>
            <person name="Heyl A."/>
            <person name="Hicks K.A."/>
            <person name="Hugh J."/>
            <person name="Lohr M."/>
            <person name="Mayer K."/>
            <person name="Melkozernov A."/>
            <person name="Murata T."/>
            <person name="Nelson D."/>
            <person name="Pils B."/>
            <person name="Prigge M."/>
            <person name="Reiss B."/>
            <person name="Renner T."/>
            <person name="Rombauts S."/>
            <person name="Rushton P."/>
            <person name="Sanderfoot A."/>
            <person name="Schween G."/>
            <person name="Shiu S.-H."/>
            <person name="Stueber K."/>
            <person name="Theodoulou F.L."/>
            <person name="Tu H."/>
            <person name="Van de Peer Y."/>
            <person name="Verrier P.J."/>
            <person name="Waters E."/>
            <person name="Wood A."/>
            <person name="Yang L."/>
            <person name="Cove D."/>
            <person name="Cuming A."/>
            <person name="Hasebe M."/>
            <person name="Lucas S."/>
            <person name="Mishler D.B."/>
            <person name="Reski R."/>
            <person name="Grigoriev I."/>
            <person name="Quatrano R.S."/>
            <person name="Boore J.L."/>
        </authorList>
    </citation>
    <scope>NUCLEOTIDE SEQUENCE [LARGE SCALE GENOMIC DNA]</scope>
    <source>
        <strain evidence="2 3">cv. Gransden 2004</strain>
    </source>
</reference>
<protein>
    <submittedName>
        <fullName evidence="2">Uncharacterized protein</fullName>
    </submittedName>
</protein>
<feature type="compositionally biased region" description="Low complexity" evidence="1">
    <location>
        <begin position="423"/>
        <end position="434"/>
    </location>
</feature>
<feature type="compositionally biased region" description="Polar residues" evidence="1">
    <location>
        <begin position="596"/>
        <end position="607"/>
    </location>
</feature>
<feature type="region of interest" description="Disordered" evidence="1">
    <location>
        <begin position="251"/>
        <end position="291"/>
    </location>
</feature>
<feature type="region of interest" description="Disordered" evidence="1">
    <location>
        <begin position="596"/>
        <end position="618"/>
    </location>
</feature>
<dbReference type="EnsemblPlants" id="Pp3c2_8880V3.3">
    <property type="protein sequence ID" value="Pp3c2_8880V3.3"/>
    <property type="gene ID" value="Pp3c2_8880"/>
</dbReference>
<feature type="compositionally biased region" description="Low complexity" evidence="1">
    <location>
        <begin position="482"/>
        <end position="494"/>
    </location>
</feature>
<evidence type="ECO:0000313" key="3">
    <source>
        <dbReference type="Proteomes" id="UP000006727"/>
    </source>
</evidence>
<evidence type="ECO:0000313" key="2">
    <source>
        <dbReference type="EnsemblPlants" id="Pp3c2_8880V3.3"/>
    </source>
</evidence>
<feature type="region of interest" description="Disordered" evidence="1">
    <location>
        <begin position="421"/>
        <end position="581"/>
    </location>
</feature>
<feature type="compositionally biased region" description="Low complexity" evidence="1">
    <location>
        <begin position="523"/>
        <end position="534"/>
    </location>
</feature>
<reference evidence="2" key="3">
    <citation type="submission" date="2020-12" db="UniProtKB">
        <authorList>
            <consortium name="EnsemblPlants"/>
        </authorList>
    </citation>
    <scope>IDENTIFICATION</scope>
</reference>
<reference evidence="2 3" key="2">
    <citation type="journal article" date="2018" name="Plant J.">
        <title>The Physcomitrella patens chromosome-scale assembly reveals moss genome structure and evolution.</title>
        <authorList>
            <person name="Lang D."/>
            <person name="Ullrich K.K."/>
            <person name="Murat F."/>
            <person name="Fuchs J."/>
            <person name="Jenkins J."/>
            <person name="Haas F.B."/>
            <person name="Piednoel M."/>
            <person name="Gundlach H."/>
            <person name="Van Bel M."/>
            <person name="Meyberg R."/>
            <person name="Vives C."/>
            <person name="Morata J."/>
            <person name="Symeonidi A."/>
            <person name="Hiss M."/>
            <person name="Muchero W."/>
            <person name="Kamisugi Y."/>
            <person name="Saleh O."/>
            <person name="Blanc G."/>
            <person name="Decker E.L."/>
            <person name="van Gessel N."/>
            <person name="Grimwood J."/>
            <person name="Hayes R.D."/>
            <person name="Graham S.W."/>
            <person name="Gunter L.E."/>
            <person name="McDaniel S.F."/>
            <person name="Hoernstein S.N.W."/>
            <person name="Larsson A."/>
            <person name="Li F.W."/>
            <person name="Perroud P.F."/>
            <person name="Phillips J."/>
            <person name="Ranjan P."/>
            <person name="Rokshar D.S."/>
            <person name="Rothfels C.J."/>
            <person name="Schneider L."/>
            <person name="Shu S."/>
            <person name="Stevenson D.W."/>
            <person name="Thummler F."/>
            <person name="Tillich M."/>
            <person name="Villarreal Aguilar J.C."/>
            <person name="Widiez T."/>
            <person name="Wong G.K."/>
            <person name="Wymore A."/>
            <person name="Zhang Y."/>
            <person name="Zimmer A.D."/>
            <person name="Quatrano R.S."/>
            <person name="Mayer K.F.X."/>
            <person name="Goodstein D."/>
            <person name="Casacuberta J.M."/>
            <person name="Vandepoele K."/>
            <person name="Reski R."/>
            <person name="Cuming A.C."/>
            <person name="Tuskan G.A."/>
            <person name="Maumus F."/>
            <person name="Salse J."/>
            <person name="Schmutz J."/>
            <person name="Rensing S.A."/>
        </authorList>
    </citation>
    <scope>NUCLEOTIDE SEQUENCE [LARGE SCALE GENOMIC DNA]</scope>
    <source>
        <strain evidence="2 3">cv. Gransden 2004</strain>
    </source>
</reference>
<dbReference type="Proteomes" id="UP000006727">
    <property type="component" value="Chromosome 2"/>
</dbReference>
<organism evidence="2 3">
    <name type="scientific">Physcomitrium patens</name>
    <name type="common">Spreading-leaved earth moss</name>
    <name type="synonym">Physcomitrella patens</name>
    <dbReference type="NCBI Taxonomy" id="3218"/>
    <lineage>
        <taxon>Eukaryota</taxon>
        <taxon>Viridiplantae</taxon>
        <taxon>Streptophyta</taxon>
        <taxon>Embryophyta</taxon>
        <taxon>Bryophyta</taxon>
        <taxon>Bryophytina</taxon>
        <taxon>Bryopsida</taxon>
        <taxon>Funariidae</taxon>
        <taxon>Funariales</taxon>
        <taxon>Funariaceae</taxon>
        <taxon>Physcomitrium</taxon>
    </lineage>
</organism>
<feature type="compositionally biased region" description="Polar residues" evidence="1">
    <location>
        <begin position="560"/>
        <end position="581"/>
    </location>
</feature>
<sequence length="706" mass="76327">MDEATGALWGACDTQPIQHVGVFNSPDIPASLLPYHAETPFPWGSEPWDLPSRSDDITLMSSSLVNDVPAYDSVMNLPRVSEDVHDLVGGNSKFRQNGQWGQPEFTYSAQDPMQDLMNNQFIQYNSPVLASNHLPQNFATLDCPQGFNNKSFGTINPTIHNGAVPTTNVQNSQYRSPLMVPNCNPVTSTDVSITQCGVPSVPSQTAQYGGSSMVSNSMEMFGQAATRGIMITSGLVGGCNPNLGLMHLAKQQHAHSLPPSTNRDVSTSEVGSRSSVPNVAGGSFNSSQKGSASVMMSSLAASSHMHKMDAVSEEPKLVSFNPGPYVPAQKQQQSEQQDTLSNRIWADKTNQGKISSSPIPIMGFEPRQQQAMSKSSPVSNLGFEHGRQAAMSNSSSMNNMGFEQQMQQPAMSNSSVTNLGFEQQRQQQAMSSSSPVTSLGFDPRLKQPMGSSPSVTIIGFDQRRKQPVSSSPSKPIMEFDPSQKQPLSSPSPLSNMVFEQRQLPTMGSSPPISISGFESRQQPSVSNSPPLSNLGFEQRQQSTVSNSPPLSNLGFEQRQHQPMSNASSISNMSYEQQRNQPALCNASPISTLPFEQQRQQSVMSNPRSAKPDSGESVTKWPLRMDGGLGGCVGLPGNQKAPVMMQPETGTIKCPIPRNMPGSAKIGPAVQNSNPVLKRPLTVLHTVFHAMNLIRHVVRVKVVLKFS</sequence>